<evidence type="ECO:0000256" key="1">
    <source>
        <dbReference type="ARBA" id="ARBA00006620"/>
    </source>
</evidence>
<accession>A0A133MRR8</accession>
<gene>
    <name evidence="8" type="ORF">HMPREF3222_02904</name>
</gene>
<keyword evidence="6" id="KW-0694">RNA-binding</keyword>
<dbReference type="PATRIC" id="fig|1502.174.peg.2927"/>
<evidence type="ECO:0000313" key="9">
    <source>
        <dbReference type="Proteomes" id="UP000070646"/>
    </source>
</evidence>
<evidence type="ECO:0000256" key="3">
    <source>
        <dbReference type="ARBA" id="ARBA00022722"/>
    </source>
</evidence>
<dbReference type="InterPro" id="IPR012933">
    <property type="entry name" value="HicA_mRNA_interferase"/>
</dbReference>
<evidence type="ECO:0000256" key="4">
    <source>
        <dbReference type="ARBA" id="ARBA00022759"/>
    </source>
</evidence>
<dbReference type="GO" id="GO:0003729">
    <property type="term" value="F:mRNA binding"/>
    <property type="evidence" value="ECO:0007669"/>
    <property type="project" value="InterPro"/>
</dbReference>
<keyword evidence="3" id="KW-0540">Nuclease</keyword>
<dbReference type="GO" id="GO:0004519">
    <property type="term" value="F:endonuclease activity"/>
    <property type="evidence" value="ECO:0007669"/>
    <property type="project" value="UniProtKB-KW"/>
</dbReference>
<sequence length="88" mass="10321">MGESLLGQCERLYEKIKSNTKDVKFEDIDKLLINYGGFIKREGKGSHFVYKHPELKGIQDYVTIPRARPVKKVYILKALRLFEQVMNF</sequence>
<dbReference type="GO" id="GO:0016787">
    <property type="term" value="F:hydrolase activity"/>
    <property type="evidence" value="ECO:0007669"/>
    <property type="project" value="UniProtKB-KW"/>
</dbReference>
<comment type="similarity">
    <text evidence="1">Belongs to the HicA mRNA interferase family.</text>
</comment>
<evidence type="ECO:0000256" key="2">
    <source>
        <dbReference type="ARBA" id="ARBA00022649"/>
    </source>
</evidence>
<dbReference type="Gene3D" id="3.30.920.30">
    <property type="entry name" value="Hypothetical protein"/>
    <property type="match status" value="1"/>
</dbReference>
<dbReference type="EMBL" id="LRPU01000182">
    <property type="protein sequence ID" value="KXA06740.1"/>
    <property type="molecule type" value="Genomic_DNA"/>
</dbReference>
<keyword evidence="2" id="KW-1277">Toxin-antitoxin system</keyword>
<dbReference type="SUPFAM" id="SSF54786">
    <property type="entry name" value="YcfA/nrd intein domain"/>
    <property type="match status" value="1"/>
</dbReference>
<dbReference type="InterPro" id="IPR038570">
    <property type="entry name" value="HicA_sf"/>
</dbReference>
<evidence type="ECO:0000256" key="5">
    <source>
        <dbReference type="ARBA" id="ARBA00022801"/>
    </source>
</evidence>
<dbReference type="Proteomes" id="UP000070646">
    <property type="component" value="Unassembled WGS sequence"/>
</dbReference>
<evidence type="ECO:0000256" key="6">
    <source>
        <dbReference type="ARBA" id="ARBA00022884"/>
    </source>
</evidence>
<keyword evidence="4" id="KW-0255">Endonuclease</keyword>
<keyword evidence="7" id="KW-0346">Stress response</keyword>
<dbReference type="Pfam" id="PF07927">
    <property type="entry name" value="HicA_toxin"/>
    <property type="match status" value="1"/>
</dbReference>
<organism evidence="8 9">
    <name type="scientific">Clostridium perfringens</name>
    <dbReference type="NCBI Taxonomy" id="1502"/>
    <lineage>
        <taxon>Bacteria</taxon>
        <taxon>Bacillati</taxon>
        <taxon>Bacillota</taxon>
        <taxon>Clostridia</taxon>
        <taxon>Eubacteriales</taxon>
        <taxon>Clostridiaceae</taxon>
        <taxon>Clostridium</taxon>
    </lineage>
</organism>
<dbReference type="AlphaFoldDB" id="A0A133MRR8"/>
<comment type="caution">
    <text evidence="8">The sequence shown here is derived from an EMBL/GenBank/DDBJ whole genome shotgun (WGS) entry which is preliminary data.</text>
</comment>
<keyword evidence="5" id="KW-0378">Hydrolase</keyword>
<reference evidence="8 9" key="1">
    <citation type="submission" date="2016-01" db="EMBL/GenBank/DDBJ databases">
        <authorList>
            <person name="Oliw E.H."/>
        </authorList>
    </citation>
    <scope>NUCLEOTIDE SEQUENCE [LARGE SCALE GENOMIC DNA]</scope>
    <source>
        <strain evidence="8 9">MJR7757A</strain>
    </source>
</reference>
<protein>
    <submittedName>
        <fullName evidence="8">Toxin-antitoxin system, toxin component, HicA family</fullName>
    </submittedName>
</protein>
<proteinExistence type="inferred from homology"/>
<evidence type="ECO:0000313" key="8">
    <source>
        <dbReference type="EMBL" id="KXA06740.1"/>
    </source>
</evidence>
<evidence type="ECO:0000256" key="7">
    <source>
        <dbReference type="ARBA" id="ARBA00023016"/>
    </source>
</evidence>
<name>A0A133MRR8_CLOPF</name>